<feature type="domain" description="Methyltransferase small" evidence="1">
    <location>
        <begin position="34"/>
        <end position="144"/>
    </location>
</feature>
<evidence type="ECO:0000313" key="3">
    <source>
        <dbReference type="Proteomes" id="UP000198892"/>
    </source>
</evidence>
<dbReference type="OrthoDB" id="9777257at2"/>
<sequence length="246" mass="27659">MNASLQDGERLDYITQDLSIIQRASVFAFSIDAVLLARFTYVPKTRGTIIDMCSGNGVIPLVLSTRSSVPITGVEIQPLLSDMAERSVAANQKQEQITMMEADVRTPELRTTVGEADLVTCNPPYFPTPQDTEKNTNPFFTNARHEENGTLDDIIRAASVVVKQKGKVSVVLRPERMAELFEIFRKYRLEPKRMKMIYPKHGKEANILLAEGMKDGKPGLTCLPPLTVYDEKDAYTEEFRRYYAGC</sequence>
<dbReference type="CDD" id="cd02440">
    <property type="entry name" value="AdoMet_MTases"/>
    <property type="match status" value="1"/>
</dbReference>
<dbReference type="PANTHER" id="PTHR47739:SF1">
    <property type="entry name" value="TRNA1(VAL) (ADENINE(37)-N6)-METHYLTRANSFERASE"/>
    <property type="match status" value="1"/>
</dbReference>
<dbReference type="InterPro" id="IPR029063">
    <property type="entry name" value="SAM-dependent_MTases_sf"/>
</dbReference>
<name>A0A1I5WN12_9BACI</name>
<keyword evidence="2" id="KW-0808">Transferase</keyword>
<dbReference type="Proteomes" id="UP000198892">
    <property type="component" value="Unassembled WGS sequence"/>
</dbReference>
<dbReference type="InterPro" id="IPR050210">
    <property type="entry name" value="tRNA_Adenine-N(6)_MTase"/>
</dbReference>
<keyword evidence="2" id="KW-0489">Methyltransferase</keyword>
<protein>
    <submittedName>
        <fullName evidence="2">tRNA1(Val) A37 N6-methylase TrmN6</fullName>
    </submittedName>
</protein>
<proteinExistence type="predicted"/>
<reference evidence="3" key="1">
    <citation type="submission" date="2016-10" db="EMBL/GenBank/DDBJ databases">
        <authorList>
            <person name="Varghese N."/>
            <person name="Submissions S."/>
        </authorList>
    </citation>
    <scope>NUCLEOTIDE SEQUENCE [LARGE SCALE GENOMIC DNA]</scope>
    <source>
        <strain evidence="3">S7</strain>
    </source>
</reference>
<evidence type="ECO:0000259" key="1">
    <source>
        <dbReference type="Pfam" id="PF05175"/>
    </source>
</evidence>
<dbReference type="RefSeq" id="WP_093338733.1">
    <property type="nucleotide sequence ID" value="NZ_FOXD01000021.1"/>
</dbReference>
<dbReference type="InterPro" id="IPR007848">
    <property type="entry name" value="Small_mtfrase_dom"/>
</dbReference>
<dbReference type="SUPFAM" id="SSF53335">
    <property type="entry name" value="S-adenosyl-L-methionine-dependent methyltransferases"/>
    <property type="match status" value="1"/>
</dbReference>
<dbReference type="Gene3D" id="3.40.50.150">
    <property type="entry name" value="Vaccinia Virus protein VP39"/>
    <property type="match status" value="1"/>
</dbReference>
<dbReference type="AlphaFoldDB" id="A0A1I5WN12"/>
<evidence type="ECO:0000313" key="2">
    <source>
        <dbReference type="EMBL" id="SFQ21193.1"/>
    </source>
</evidence>
<dbReference type="GO" id="GO:0032259">
    <property type="term" value="P:methylation"/>
    <property type="evidence" value="ECO:0007669"/>
    <property type="project" value="UniProtKB-KW"/>
</dbReference>
<gene>
    <name evidence="2" type="ORF">SAMN05518683_12153</name>
</gene>
<accession>A0A1I5WN12</accession>
<dbReference type="GO" id="GO:0008168">
    <property type="term" value="F:methyltransferase activity"/>
    <property type="evidence" value="ECO:0007669"/>
    <property type="project" value="UniProtKB-KW"/>
</dbReference>
<dbReference type="EMBL" id="FOXD01000021">
    <property type="protein sequence ID" value="SFQ21193.1"/>
    <property type="molecule type" value="Genomic_DNA"/>
</dbReference>
<organism evidence="2 3">
    <name type="scientific">Salibacterium halotolerans</name>
    <dbReference type="NCBI Taxonomy" id="1884432"/>
    <lineage>
        <taxon>Bacteria</taxon>
        <taxon>Bacillati</taxon>
        <taxon>Bacillota</taxon>
        <taxon>Bacilli</taxon>
        <taxon>Bacillales</taxon>
        <taxon>Bacillaceae</taxon>
    </lineage>
</organism>
<dbReference type="Pfam" id="PF05175">
    <property type="entry name" value="MTS"/>
    <property type="match status" value="1"/>
</dbReference>
<dbReference type="PANTHER" id="PTHR47739">
    <property type="entry name" value="TRNA1(VAL) (ADENINE(37)-N6)-METHYLTRANSFERASE"/>
    <property type="match status" value="1"/>
</dbReference>
<dbReference type="STRING" id="1884432.SAMN05518683_12153"/>
<keyword evidence="3" id="KW-1185">Reference proteome</keyword>